<accession>A0A409XF32</accession>
<dbReference type="InParanoid" id="A0A409XF32"/>
<feature type="compositionally biased region" description="Polar residues" evidence="1">
    <location>
        <begin position="306"/>
        <end position="332"/>
    </location>
</feature>
<feature type="region of interest" description="Disordered" evidence="1">
    <location>
        <begin position="576"/>
        <end position="598"/>
    </location>
</feature>
<feature type="compositionally biased region" description="Pro residues" evidence="1">
    <location>
        <begin position="486"/>
        <end position="498"/>
    </location>
</feature>
<sequence length="624" mass="67821">MAPLPSRRSLESMKRVDLQRICKDYGVKANLKSEALIDLLLDTQTPPAPQPTRRSVSTRVPSRAGPSRVSSMIVHDVSEEEEEIDTAEQTEETQIPEPPTAPVRTRKAKELQTRLGVGKPVLAGGQGPRAVTRSSGSSRARKSRAKSSLSTKPMETTIEEASFNLQEDNLSSHGLQTTITTFQATENRAQIPDVKTMVEDAIRPLQLQIQSLKLELDQVQTIKSDITDLQVQVADICKAQKDAQAQDSPFHEILDLVKSLKEEVKQLKEDFRVSQPPSRPSTPKAKSIPPRQPPLGFGFPSVFHNVGTSVPAGTSNGPSSAFSHPGIAQSTLGKRHRNPDDESHIIDEGDQAEYSEDELAKKVVSPTKKRARTDSGDRDITFSNHEDEPEDPDHIDPSQALPTFTVFRGSEEPGDFDDPPPPTDHLPELFEPPSPPSSSSHRQRIKSAAGVPTSSANAAENQPHPFGFSYLPISSTPQNPMYMPSFPYPEPPQSPSPAGPSSGTFLGRQHDERTDIFKNFGFPSPHRSSRHYGSLTEDRGGFVNPAAISQQGASGKQREVTSNEVAAGLGLTTVRTTSSSEVAAGTTGDTPPSKKTMYGTELESDTRFGDFGVEGVASGFWTKF</sequence>
<dbReference type="EMBL" id="NHYD01001887">
    <property type="protein sequence ID" value="PPQ89398.1"/>
    <property type="molecule type" value="Genomic_DNA"/>
</dbReference>
<dbReference type="OrthoDB" id="3258416at2759"/>
<feature type="region of interest" description="Disordered" evidence="1">
    <location>
        <begin position="119"/>
        <end position="153"/>
    </location>
</feature>
<evidence type="ECO:0000256" key="1">
    <source>
        <dbReference type="SAM" id="MobiDB-lite"/>
    </source>
</evidence>
<reference evidence="2 3" key="1">
    <citation type="journal article" date="2018" name="Evol. Lett.">
        <title>Horizontal gene cluster transfer increased hallucinogenic mushroom diversity.</title>
        <authorList>
            <person name="Reynolds H.T."/>
            <person name="Vijayakumar V."/>
            <person name="Gluck-Thaler E."/>
            <person name="Korotkin H.B."/>
            <person name="Matheny P.B."/>
            <person name="Slot J.C."/>
        </authorList>
    </citation>
    <scope>NUCLEOTIDE SEQUENCE [LARGE SCALE GENOMIC DNA]</scope>
    <source>
        <strain evidence="2 3">2631</strain>
    </source>
</reference>
<feature type="compositionally biased region" description="Acidic residues" evidence="1">
    <location>
        <begin position="78"/>
        <end position="91"/>
    </location>
</feature>
<feature type="compositionally biased region" description="Pro residues" evidence="1">
    <location>
        <begin position="419"/>
        <end position="436"/>
    </location>
</feature>
<comment type="caution">
    <text evidence="2">The sequence shown here is derived from an EMBL/GenBank/DDBJ whole genome shotgun (WGS) entry which is preliminary data.</text>
</comment>
<evidence type="ECO:0000313" key="2">
    <source>
        <dbReference type="EMBL" id="PPQ89398.1"/>
    </source>
</evidence>
<feature type="compositionally biased region" description="Basic and acidic residues" evidence="1">
    <location>
        <begin position="372"/>
        <end position="396"/>
    </location>
</feature>
<name>A0A409XF32_PSICY</name>
<evidence type="ECO:0000313" key="3">
    <source>
        <dbReference type="Proteomes" id="UP000283269"/>
    </source>
</evidence>
<protein>
    <submittedName>
        <fullName evidence="2">Uncharacterized protein</fullName>
    </submittedName>
</protein>
<gene>
    <name evidence="2" type="ORF">CVT25_002216</name>
</gene>
<feature type="compositionally biased region" description="Low complexity" evidence="1">
    <location>
        <begin position="43"/>
        <end position="63"/>
    </location>
</feature>
<dbReference type="Proteomes" id="UP000283269">
    <property type="component" value="Unassembled WGS sequence"/>
</dbReference>
<keyword evidence="3" id="KW-1185">Reference proteome</keyword>
<proteinExistence type="predicted"/>
<dbReference type="STRING" id="93625.A0A409XF32"/>
<feature type="region of interest" description="Disordered" evidence="1">
    <location>
        <begin position="268"/>
        <end position="508"/>
    </location>
</feature>
<dbReference type="AlphaFoldDB" id="A0A409XF32"/>
<feature type="compositionally biased region" description="Acidic residues" evidence="1">
    <location>
        <begin position="348"/>
        <end position="357"/>
    </location>
</feature>
<organism evidence="2 3">
    <name type="scientific">Psilocybe cyanescens</name>
    <dbReference type="NCBI Taxonomy" id="93625"/>
    <lineage>
        <taxon>Eukaryota</taxon>
        <taxon>Fungi</taxon>
        <taxon>Dikarya</taxon>
        <taxon>Basidiomycota</taxon>
        <taxon>Agaricomycotina</taxon>
        <taxon>Agaricomycetes</taxon>
        <taxon>Agaricomycetidae</taxon>
        <taxon>Agaricales</taxon>
        <taxon>Agaricineae</taxon>
        <taxon>Strophariaceae</taxon>
        <taxon>Psilocybe</taxon>
    </lineage>
</organism>
<feature type="compositionally biased region" description="Basic and acidic residues" evidence="1">
    <location>
        <begin position="338"/>
        <end position="347"/>
    </location>
</feature>
<feature type="region of interest" description="Disordered" evidence="1">
    <location>
        <begin position="43"/>
        <end position="105"/>
    </location>
</feature>